<feature type="domain" description="O-antigen ligase-related" evidence="6">
    <location>
        <begin position="209"/>
        <end position="347"/>
    </location>
</feature>
<dbReference type="PANTHER" id="PTHR37422:SF13">
    <property type="entry name" value="LIPOPOLYSACCHARIDE BIOSYNTHESIS PROTEIN PA4999-RELATED"/>
    <property type="match status" value="1"/>
</dbReference>
<feature type="transmembrane region" description="Helical" evidence="5">
    <location>
        <begin position="5"/>
        <end position="28"/>
    </location>
</feature>
<organism evidence="7 8">
    <name type="scientific">Candidatus Berkelbacteria bacterium Licking1014_7</name>
    <dbReference type="NCBI Taxonomy" id="2017147"/>
    <lineage>
        <taxon>Bacteria</taxon>
        <taxon>Candidatus Berkelbacteria</taxon>
    </lineage>
</organism>
<evidence type="ECO:0000256" key="4">
    <source>
        <dbReference type="ARBA" id="ARBA00023136"/>
    </source>
</evidence>
<dbReference type="Pfam" id="PF04932">
    <property type="entry name" value="Wzy_C"/>
    <property type="match status" value="1"/>
</dbReference>
<evidence type="ECO:0000259" key="6">
    <source>
        <dbReference type="Pfam" id="PF04932"/>
    </source>
</evidence>
<evidence type="ECO:0000256" key="2">
    <source>
        <dbReference type="ARBA" id="ARBA00022692"/>
    </source>
</evidence>
<evidence type="ECO:0000256" key="1">
    <source>
        <dbReference type="ARBA" id="ARBA00004141"/>
    </source>
</evidence>
<dbReference type="InterPro" id="IPR051533">
    <property type="entry name" value="WaaL-like"/>
</dbReference>
<comment type="caution">
    <text evidence="7">The sequence shown here is derived from an EMBL/GenBank/DDBJ whole genome shotgun (WGS) entry which is preliminary data.</text>
</comment>
<evidence type="ECO:0000313" key="8">
    <source>
        <dbReference type="Proteomes" id="UP000315689"/>
    </source>
</evidence>
<gene>
    <name evidence="7" type="ORF">CEN89_309</name>
</gene>
<dbReference type="Proteomes" id="UP000315689">
    <property type="component" value="Unassembled WGS sequence"/>
</dbReference>
<dbReference type="InterPro" id="IPR007016">
    <property type="entry name" value="O-antigen_ligase-rel_domated"/>
</dbReference>
<accession>A0A554LK94</accession>
<keyword evidence="4 5" id="KW-0472">Membrane</keyword>
<evidence type="ECO:0000256" key="5">
    <source>
        <dbReference type="SAM" id="Phobius"/>
    </source>
</evidence>
<comment type="subcellular location">
    <subcellularLocation>
        <location evidence="1">Membrane</location>
        <topology evidence="1">Multi-pass membrane protein</topology>
    </subcellularLocation>
</comment>
<sequence>MWLQVLYWIIAVSIFLIIVARPLLGVYFSVAVMTYQTNFLGLYFSPGEIVSVALGVGLLIKIYTSKEMPDLKNWIIVLVVLFCAWLGISFLFSYFDSNYYLLRRMASIVLTFVSIIYFVKNIKQIKTILLIMVIAGWADVTYGIADYLKYKNEVLNLSIINLQTLFRPTGFSGDPNYLALYLTVLIPLSFYLFFIFKNKIVKFFLLCSSLLFVGFVVLTYSRGGFLGLGLVLFLIFFKQGKHFLRLGLLIFLLVVVIFASSNYRQRILTIPGLATAEKRLSDDSIDNRIFYSKLALQLFFQNPIIGVGLGNFKIETPDTRVALSQVTHNTYLELAAETGIIGLSIFMILIGLAIWRLRWCSHWFKILRDHELFYISEALEISMWAFLFGSLFLSTQYEKTFWFLLAILASLSRILGKMLVIAKRSRVKL</sequence>
<feature type="transmembrane region" description="Helical" evidence="5">
    <location>
        <begin position="74"/>
        <end position="95"/>
    </location>
</feature>
<reference evidence="7 8" key="1">
    <citation type="submission" date="2017-07" db="EMBL/GenBank/DDBJ databases">
        <title>Mechanisms for carbon and nitrogen cycling indicate functional differentiation within the Candidate Phyla Radiation.</title>
        <authorList>
            <person name="Danczak R.E."/>
            <person name="Johnston M.D."/>
            <person name="Kenah C."/>
            <person name="Slattery M."/>
            <person name="Wrighton K.C."/>
            <person name="Wilkins M.J."/>
        </authorList>
    </citation>
    <scope>NUCLEOTIDE SEQUENCE [LARGE SCALE GENOMIC DNA]</scope>
    <source>
        <strain evidence="7">Licking1014_7</strain>
    </source>
</reference>
<feature type="transmembrane region" description="Helical" evidence="5">
    <location>
        <begin position="128"/>
        <end position="145"/>
    </location>
</feature>
<feature type="transmembrane region" description="Helical" evidence="5">
    <location>
        <begin position="40"/>
        <end position="62"/>
    </location>
</feature>
<feature type="transmembrane region" description="Helical" evidence="5">
    <location>
        <begin position="401"/>
        <end position="422"/>
    </location>
</feature>
<feature type="transmembrane region" description="Helical" evidence="5">
    <location>
        <begin position="378"/>
        <end position="395"/>
    </location>
</feature>
<feature type="transmembrane region" description="Helical" evidence="5">
    <location>
        <begin position="101"/>
        <end position="119"/>
    </location>
</feature>
<feature type="transmembrane region" description="Helical" evidence="5">
    <location>
        <begin position="242"/>
        <end position="260"/>
    </location>
</feature>
<dbReference type="AlphaFoldDB" id="A0A554LK94"/>
<feature type="transmembrane region" description="Helical" evidence="5">
    <location>
        <begin position="334"/>
        <end position="357"/>
    </location>
</feature>
<dbReference type="PANTHER" id="PTHR37422">
    <property type="entry name" value="TEICHURONIC ACID BIOSYNTHESIS PROTEIN TUAE"/>
    <property type="match status" value="1"/>
</dbReference>
<evidence type="ECO:0000313" key="7">
    <source>
        <dbReference type="EMBL" id="TSC93069.1"/>
    </source>
</evidence>
<keyword evidence="3 5" id="KW-1133">Transmembrane helix</keyword>
<keyword evidence="2 5" id="KW-0812">Transmembrane</keyword>
<dbReference type="GO" id="GO:0016020">
    <property type="term" value="C:membrane"/>
    <property type="evidence" value="ECO:0007669"/>
    <property type="project" value="UniProtKB-SubCell"/>
</dbReference>
<protein>
    <submittedName>
        <fullName evidence="7">O-antigen polymerase</fullName>
    </submittedName>
</protein>
<feature type="transmembrane region" description="Helical" evidence="5">
    <location>
        <begin position="203"/>
        <end position="236"/>
    </location>
</feature>
<feature type="transmembrane region" description="Helical" evidence="5">
    <location>
        <begin position="177"/>
        <end position="196"/>
    </location>
</feature>
<proteinExistence type="predicted"/>
<evidence type="ECO:0000256" key="3">
    <source>
        <dbReference type="ARBA" id="ARBA00022989"/>
    </source>
</evidence>
<name>A0A554LK94_9BACT</name>
<dbReference type="EMBL" id="VMGK01000008">
    <property type="protein sequence ID" value="TSC93069.1"/>
    <property type="molecule type" value="Genomic_DNA"/>
</dbReference>